<organism evidence="14 15">
    <name type="scientific">Streptomyces cyanogenus</name>
    <dbReference type="NCBI Taxonomy" id="80860"/>
    <lineage>
        <taxon>Bacteria</taxon>
        <taxon>Bacillati</taxon>
        <taxon>Actinomycetota</taxon>
        <taxon>Actinomycetes</taxon>
        <taxon>Kitasatosporales</taxon>
        <taxon>Streptomycetaceae</taxon>
        <taxon>Streptomyces</taxon>
    </lineage>
</organism>
<dbReference type="InterPro" id="IPR020806">
    <property type="entry name" value="PKS_PP-bd"/>
</dbReference>
<feature type="region of interest" description="Disordered" evidence="10">
    <location>
        <begin position="3161"/>
        <end position="3190"/>
    </location>
</feature>
<dbReference type="SUPFAM" id="SSF53901">
    <property type="entry name" value="Thiolase-like"/>
    <property type="match status" value="2"/>
</dbReference>
<dbReference type="Pfam" id="PF08990">
    <property type="entry name" value="Docking"/>
    <property type="match status" value="1"/>
</dbReference>
<dbReference type="PROSITE" id="PS00606">
    <property type="entry name" value="KS3_1"/>
    <property type="match status" value="2"/>
</dbReference>
<dbReference type="InterPro" id="IPR055123">
    <property type="entry name" value="SpnB-like_Rossmann"/>
</dbReference>
<dbReference type="InterPro" id="IPR014043">
    <property type="entry name" value="Acyl_transferase_dom"/>
</dbReference>
<dbReference type="InterPro" id="IPR018201">
    <property type="entry name" value="Ketoacyl_synth_AS"/>
</dbReference>
<feature type="region of interest" description="N-terminal hotdog fold" evidence="9">
    <location>
        <begin position="941"/>
        <end position="1069"/>
    </location>
</feature>
<dbReference type="InterPro" id="IPR042104">
    <property type="entry name" value="PKS_dehydratase_sf"/>
</dbReference>
<dbReference type="EMBL" id="CP071839">
    <property type="protein sequence ID" value="QTD96716.1"/>
    <property type="molecule type" value="Genomic_DNA"/>
</dbReference>
<dbReference type="PROSITE" id="PS50075">
    <property type="entry name" value="CARRIER"/>
    <property type="match status" value="2"/>
</dbReference>
<keyword evidence="8 14" id="KW-0012">Acyltransferase</keyword>
<keyword evidence="3" id="KW-0596">Phosphopantetheine</keyword>
<dbReference type="SMART" id="SM00822">
    <property type="entry name" value="PKS_KR"/>
    <property type="match status" value="2"/>
</dbReference>
<dbReference type="SUPFAM" id="SSF55048">
    <property type="entry name" value="Probable ACP-binding domain of malonyl-CoA ACP transacylase"/>
    <property type="match status" value="2"/>
</dbReference>
<evidence type="ECO:0000313" key="14">
    <source>
        <dbReference type="EMBL" id="QTD96716.1"/>
    </source>
</evidence>
<feature type="region of interest" description="Disordered" evidence="10">
    <location>
        <begin position="1398"/>
        <end position="1427"/>
    </location>
</feature>
<comment type="cofactor">
    <cofactor evidence="1">
        <name>pantetheine 4'-phosphate</name>
        <dbReference type="ChEBI" id="CHEBI:47942"/>
    </cofactor>
</comment>
<evidence type="ECO:0000256" key="8">
    <source>
        <dbReference type="ARBA" id="ARBA00023315"/>
    </source>
</evidence>
<feature type="region of interest" description="C-terminal hotdog fold" evidence="9">
    <location>
        <begin position="2846"/>
        <end position="2984"/>
    </location>
</feature>
<proteinExistence type="predicted"/>
<dbReference type="Pfam" id="PF00698">
    <property type="entry name" value="Acyl_transf_1"/>
    <property type="match status" value="2"/>
</dbReference>
<dbReference type="Pfam" id="PF16197">
    <property type="entry name" value="KAsynt_C_assoc"/>
    <property type="match status" value="2"/>
</dbReference>
<dbReference type="Pfam" id="PF08659">
    <property type="entry name" value="KR"/>
    <property type="match status" value="2"/>
</dbReference>
<feature type="region of interest" description="C-terminal hotdog fold" evidence="9">
    <location>
        <begin position="1082"/>
        <end position="1221"/>
    </location>
</feature>
<dbReference type="SUPFAM" id="SSF47336">
    <property type="entry name" value="ACP-like"/>
    <property type="match status" value="2"/>
</dbReference>
<dbReference type="InterPro" id="IPR050091">
    <property type="entry name" value="PKS_NRPS_Biosynth_Enz"/>
</dbReference>
<dbReference type="RefSeq" id="WP_341829285.1">
    <property type="nucleotide sequence ID" value="NZ_CP071839.1"/>
</dbReference>
<feature type="active site" description="Proton acceptor; for dehydratase activity" evidence="9">
    <location>
        <position position="972"/>
    </location>
</feature>
<dbReference type="Gene3D" id="3.40.366.10">
    <property type="entry name" value="Malonyl-Coenzyme A Acyl Carrier Protein, domain 2"/>
    <property type="match status" value="2"/>
</dbReference>
<gene>
    <name evidence="14" type="ORF">S1361_05100</name>
</gene>
<evidence type="ECO:0000256" key="2">
    <source>
        <dbReference type="ARBA" id="ARBA00004792"/>
    </source>
</evidence>
<feature type="active site" description="Proton acceptor; for dehydratase activity" evidence="9">
    <location>
        <position position="2741"/>
    </location>
</feature>
<feature type="compositionally biased region" description="Basic and acidic residues" evidence="10">
    <location>
        <begin position="1039"/>
        <end position="1052"/>
    </location>
</feature>
<dbReference type="SUPFAM" id="SSF51735">
    <property type="entry name" value="NAD(P)-binding Rossmann-fold domains"/>
    <property type="match status" value="4"/>
</dbReference>
<dbReference type="InterPro" id="IPR014031">
    <property type="entry name" value="Ketoacyl_synth_C"/>
</dbReference>
<keyword evidence="7" id="KW-0511">Multifunctional enzyme</keyword>
<dbReference type="InterPro" id="IPR036291">
    <property type="entry name" value="NAD(P)-bd_dom_sf"/>
</dbReference>
<feature type="region of interest" description="N-terminal hotdog fold" evidence="9">
    <location>
        <begin position="2710"/>
        <end position="2834"/>
    </location>
</feature>
<dbReference type="GO" id="GO:0004315">
    <property type="term" value="F:3-oxoacyl-[acyl-carrier-protein] synthase activity"/>
    <property type="evidence" value="ECO:0007669"/>
    <property type="project" value="UniProtKB-EC"/>
</dbReference>
<dbReference type="InterPro" id="IPR036736">
    <property type="entry name" value="ACP-like_sf"/>
</dbReference>
<dbReference type="InterPro" id="IPR014030">
    <property type="entry name" value="Ketoacyl_synth_N"/>
</dbReference>
<dbReference type="InterPro" id="IPR049552">
    <property type="entry name" value="PKS_DH_N"/>
</dbReference>
<dbReference type="InterPro" id="IPR016036">
    <property type="entry name" value="Malonyl_transacylase_ACP-bd"/>
</dbReference>
<protein>
    <submittedName>
        <fullName evidence="14">Phenolphthiocerol synthesis polyketide synthase type I Pks15/1</fullName>
        <ecNumber evidence="14">2.3.1.41</ecNumber>
    </submittedName>
</protein>
<feature type="domain" description="PKS/mFAS DH" evidence="13">
    <location>
        <begin position="2710"/>
        <end position="2984"/>
    </location>
</feature>
<dbReference type="Gene3D" id="3.10.129.110">
    <property type="entry name" value="Polyketide synthase dehydratase"/>
    <property type="match status" value="2"/>
</dbReference>
<keyword evidence="5 14" id="KW-0808">Transferase</keyword>
<feature type="domain" description="Carrier" evidence="11">
    <location>
        <begin position="1707"/>
        <end position="1782"/>
    </location>
</feature>
<dbReference type="Pfam" id="PF02801">
    <property type="entry name" value="Ketoacyl-synt_C"/>
    <property type="match status" value="2"/>
</dbReference>
<dbReference type="SMART" id="SM00825">
    <property type="entry name" value="PKS_KS"/>
    <property type="match status" value="2"/>
</dbReference>
<feature type="domain" description="PKS/mFAS DH" evidence="13">
    <location>
        <begin position="941"/>
        <end position="1221"/>
    </location>
</feature>
<accession>A0ABX7TJE8</accession>
<evidence type="ECO:0000256" key="4">
    <source>
        <dbReference type="ARBA" id="ARBA00022553"/>
    </source>
</evidence>
<comment type="pathway">
    <text evidence="2">Antibiotic biosynthesis.</text>
</comment>
<dbReference type="CDD" id="cd00833">
    <property type="entry name" value="PKS"/>
    <property type="match status" value="2"/>
</dbReference>
<dbReference type="InterPro" id="IPR049900">
    <property type="entry name" value="PKS_mFAS_DH"/>
</dbReference>
<dbReference type="Pfam" id="PF21089">
    <property type="entry name" value="PKS_DH_N"/>
    <property type="match status" value="2"/>
</dbReference>
<keyword evidence="15" id="KW-1185">Reference proteome</keyword>
<dbReference type="InterPro" id="IPR006162">
    <property type="entry name" value="Ppantetheine_attach_site"/>
</dbReference>
<dbReference type="InterPro" id="IPR032821">
    <property type="entry name" value="PKS_assoc"/>
</dbReference>
<evidence type="ECO:0000259" key="13">
    <source>
        <dbReference type="PROSITE" id="PS52019"/>
    </source>
</evidence>
<dbReference type="InterPro" id="IPR057326">
    <property type="entry name" value="KR_dom"/>
</dbReference>
<dbReference type="InterPro" id="IPR020807">
    <property type="entry name" value="PKS_DH"/>
</dbReference>
<dbReference type="Gene3D" id="3.40.50.720">
    <property type="entry name" value="NAD(P)-binding Rossmann-like Domain"/>
    <property type="match status" value="2"/>
</dbReference>
<dbReference type="Pfam" id="PF00550">
    <property type="entry name" value="PP-binding"/>
    <property type="match status" value="2"/>
</dbReference>
<dbReference type="SMART" id="SM01294">
    <property type="entry name" value="PKS_PP_betabranch"/>
    <property type="match status" value="2"/>
</dbReference>
<dbReference type="Pfam" id="PF22953">
    <property type="entry name" value="SpnB_Rossmann"/>
    <property type="match status" value="2"/>
</dbReference>
<feature type="domain" description="Ketosynthase family 3 (KS3)" evidence="12">
    <location>
        <begin position="1800"/>
        <end position="2227"/>
    </location>
</feature>
<keyword evidence="4" id="KW-0597">Phosphoprotein</keyword>
<evidence type="ECO:0000256" key="6">
    <source>
        <dbReference type="ARBA" id="ARBA00023194"/>
    </source>
</evidence>
<dbReference type="Pfam" id="PF00109">
    <property type="entry name" value="ketoacyl-synt"/>
    <property type="match status" value="2"/>
</dbReference>
<dbReference type="InterPro" id="IPR015083">
    <property type="entry name" value="NorB/c/GfsB-D-like_docking"/>
</dbReference>
<name>A0ABX7TJE8_STRCY</name>
<dbReference type="InterPro" id="IPR009081">
    <property type="entry name" value="PP-bd_ACP"/>
</dbReference>
<dbReference type="InterPro" id="IPR020841">
    <property type="entry name" value="PKS_Beta-ketoAc_synthase_dom"/>
</dbReference>
<evidence type="ECO:0000313" key="15">
    <source>
        <dbReference type="Proteomes" id="UP000663908"/>
    </source>
</evidence>
<dbReference type="Gene3D" id="3.30.70.3290">
    <property type="match status" value="2"/>
</dbReference>
<dbReference type="InterPro" id="IPR049551">
    <property type="entry name" value="PKS_DH_C"/>
</dbReference>
<reference evidence="14 15" key="1">
    <citation type="submission" date="2021-03" db="EMBL/GenBank/DDBJ databases">
        <title>Complete genome sequence of Streptomyces cyanogenus S136, producer of anticancer angucycline landomycin A.</title>
        <authorList>
            <person name="Hrab P."/>
            <person name="Ruckert C."/>
            <person name="Busche T."/>
            <person name="Ostash I."/>
            <person name="Kalinowski J."/>
            <person name="Fedorenko V."/>
            <person name="Yushchuk O."/>
            <person name="Ostash B."/>
        </authorList>
    </citation>
    <scope>NUCLEOTIDE SEQUENCE [LARGE SCALE GENOMIC DNA]</scope>
    <source>
        <strain evidence="14 15">S136</strain>
    </source>
</reference>
<dbReference type="SMART" id="SM00826">
    <property type="entry name" value="PKS_DH"/>
    <property type="match status" value="2"/>
</dbReference>
<evidence type="ECO:0000256" key="10">
    <source>
        <dbReference type="SAM" id="MobiDB-lite"/>
    </source>
</evidence>
<evidence type="ECO:0000256" key="3">
    <source>
        <dbReference type="ARBA" id="ARBA00022450"/>
    </source>
</evidence>
<evidence type="ECO:0000256" key="5">
    <source>
        <dbReference type="ARBA" id="ARBA00022679"/>
    </source>
</evidence>
<dbReference type="EC" id="2.3.1.41" evidence="14"/>
<dbReference type="InterPro" id="IPR001227">
    <property type="entry name" value="Ac_transferase_dom_sf"/>
</dbReference>
<dbReference type="Gene3D" id="3.40.47.10">
    <property type="match status" value="2"/>
</dbReference>
<feature type="domain" description="Ketosynthase family 3 (KS3)" evidence="12">
    <location>
        <begin position="34"/>
        <end position="460"/>
    </location>
</feature>
<dbReference type="PROSITE" id="PS52019">
    <property type="entry name" value="PKS_MFAS_DH"/>
    <property type="match status" value="2"/>
</dbReference>
<dbReference type="InterPro" id="IPR016039">
    <property type="entry name" value="Thiolase-like"/>
</dbReference>
<dbReference type="InterPro" id="IPR016035">
    <property type="entry name" value="Acyl_Trfase/lysoPLipase"/>
</dbReference>
<dbReference type="InterPro" id="IPR013968">
    <property type="entry name" value="PKS_KR"/>
</dbReference>
<keyword evidence="6" id="KW-0045">Antibiotic biosynthesis</keyword>
<dbReference type="Pfam" id="PF14765">
    <property type="entry name" value="PS-DH"/>
    <property type="match status" value="2"/>
</dbReference>
<dbReference type="Gene3D" id="1.10.1200.10">
    <property type="entry name" value="ACP-like"/>
    <property type="match status" value="2"/>
</dbReference>
<dbReference type="Proteomes" id="UP000663908">
    <property type="component" value="Chromosome"/>
</dbReference>
<feature type="domain" description="Carrier" evidence="11">
    <location>
        <begin position="3471"/>
        <end position="3546"/>
    </location>
</feature>
<feature type="region of interest" description="Disordered" evidence="10">
    <location>
        <begin position="1031"/>
        <end position="1052"/>
    </location>
</feature>
<dbReference type="SMART" id="SM00823">
    <property type="entry name" value="PKS_PP"/>
    <property type="match status" value="2"/>
</dbReference>
<feature type="active site" description="Proton donor; for dehydratase activity" evidence="9">
    <location>
        <position position="2905"/>
    </location>
</feature>
<dbReference type="SUPFAM" id="SSF52151">
    <property type="entry name" value="FabD/lysophospholipase-like"/>
    <property type="match status" value="2"/>
</dbReference>
<evidence type="ECO:0000259" key="11">
    <source>
        <dbReference type="PROSITE" id="PS50075"/>
    </source>
</evidence>
<evidence type="ECO:0000259" key="12">
    <source>
        <dbReference type="PROSITE" id="PS52004"/>
    </source>
</evidence>
<evidence type="ECO:0000256" key="9">
    <source>
        <dbReference type="PROSITE-ProRule" id="PRU01363"/>
    </source>
</evidence>
<dbReference type="PANTHER" id="PTHR43775">
    <property type="entry name" value="FATTY ACID SYNTHASE"/>
    <property type="match status" value="1"/>
</dbReference>
<evidence type="ECO:0000256" key="7">
    <source>
        <dbReference type="ARBA" id="ARBA00023268"/>
    </source>
</evidence>
<evidence type="ECO:0000256" key="1">
    <source>
        <dbReference type="ARBA" id="ARBA00001957"/>
    </source>
</evidence>
<dbReference type="PROSITE" id="PS00012">
    <property type="entry name" value="PHOSPHOPANTETHEINE"/>
    <property type="match status" value="2"/>
</dbReference>
<dbReference type="PROSITE" id="PS52004">
    <property type="entry name" value="KS3_2"/>
    <property type="match status" value="2"/>
</dbReference>
<dbReference type="CDD" id="cd08956">
    <property type="entry name" value="KR_3_FAS_SDR_x"/>
    <property type="match status" value="2"/>
</dbReference>
<dbReference type="SMART" id="SM00827">
    <property type="entry name" value="PKS_AT"/>
    <property type="match status" value="2"/>
</dbReference>
<feature type="active site" description="Proton donor; for dehydratase activity" evidence="9">
    <location>
        <position position="1141"/>
    </location>
</feature>
<sequence>MPENAEKHLTYLKRVMGDLRQTQRRLRDVEERSTEPIAIVGMACRYPGGVSSPEALWQLVAEGRDAIGDFPANRGWDVEGLYDPDPDAGGKTYVRQGGFLYDADEFDAEFFGISPREAAAMDPQQRLLLETAWEALEHAGIAPDSLHSTPTGVFAGIASQDYASLRHGGGTGADGYLLTGIANSVASGRISYVLGLEGPAVTVDTACSSSLVAMHQAAQALRTGECTLALAGGVTVMPSPGIFTEFSRQRGLARDGRCKPFAAAADGTGWGEGVGLVLLERLSDARRNGHQVLAVIRGSALNQDGASNGLTAPNGPSQQRVIHQALTNARLTPDLIDAVEAHGTGTTLGDPIEAQALLATYGQNRTTDQPLWLGSVKSNIGHTQAAAGIAGVIKMVQAIHHGVLPKTLHIDQPTPHVDWESGAVKLLTEQTPWPDTGHPRRAAVSSFGISGTNAHLILEAAPAETPPTETPAEPAPAADGPAPWLLSARTPQALQAQAARLHTHLTRHPHLDTTAVARALATTRTHFNHRAAITHGTPTQRLNALHALTHNQPHPHLTHLTTTDNSSEAKIAFCFSGQGTQHPGMGHDLYTTNPTFAHHLDRICHALDPHLDHPLQHIMWATPNDPLTGLLNTTLYTQPALFALQTALYHLLTDHYGIHPHYHLGHSLGEITAAHTAGILTLTDAAHLITTRAHLMHTLPPTGAMASINLPPEPITHYLNQHHITDVTIAAHNTPTTTVIAGHHTTIHHITTHYQQQRIKTKTLNTTHGYHSPHLDPILDQLTHTTRHLTHHTPHTPLITNHTATTTTHPLPTNHWTTHARQPVHYHQSITHLHHHGVTTYLEIGPDTTLTTLNNHTLTNTNDTAPTTATATLNPKHHPTHTLSHALSTLHNTGTPVDWDKTLPTTPPTPLPTYPFQHQRHWFTAAADTDVTAAGLERSVHPLLGAGVPLPDGGHLFTGRLSLTSHPWLADHAVLETPLLPGTAYIDLALHAGEHLDCPHVAELTLRTPLVLNEQRAVQLQVTVAAPDENGNRRITVRSRPEGSESGDPAERSWTEHAHGLLAEHQTCSAPADSASWPPRDAERVDVDAFYDQLADLGYHYGPAFQGLRAAWRKGETLYAEVAHDDAPSGALFDMHPALLDSALHPLGLSLARTGDGEPDVRLPFSWSGVTLHSTGATALRVRLSRTGEDTLTLTATDDTGAPVITVETLTTRPVTAEQLAPADADMSNSLFEVEWVPAEPAPPSGTPRVAILGTPLPHDPDHPIPTYANLTDLTHALTEQNHPTPDILLTTLPPTDPTNPNPLPDTHHLTQHTLTLTQDFLTNPHLTHTQLTVITHHANTTTHDTHTPNLPHATTWGLLRTAQTEHPHRITLIDLDTPPHTTTLTTTLLHQLTTTHPQTTIRNNTHHTPQLTKTTTQPTTHTPLNPNGTILITGGTGTLGRLIATHLATHHHPQHLLLTSRQGPNAPHTTELTQHLTQLGTKVTITACDVSDPQQLATLLTTIPTEHPLTTVIHTAATTHDATLTTLTPHHLTTTLKPKADAAWHLHTHTQHTPTLTHFILFSSAAGTLGNPGQANYAAANTFLDTLAHHRHTQGLPATSLAWGLWQQTSTITAQLTTQQHQRLTQNGTTPLTTTQALHLLDTTLTTTKPTLLPMRVEPRALRARAEAGTLSPMLRSLVRTPVRLTTETAPLGRRLAGLEPAEQDRLLLDLVRQQTAAVLGHTSPESVDPERAFQELGFDSLTAVELRNQLSGATGLPLPATVVFDYPSAQALAGFLRQSLIGREKDPATTAVAARSTDEPIAIVSMACRYPGGVTSPDGLWDLVAAGRDGIGEFPTNRGWDVEGLYDPDPEAIGKSYTREGGFLYDADEFDPDFFGISPREAAATDPQQRLLLETAWETIEQAGLTPHSLRGSRTGVFVGVMYGDYAGRLMQRTPEGFEGFLGTGNSYSVASGRISYTLGFEGPAVTVDTACSSSLVAMHQAAQALRTGECELALAGGVTVMASPTTFIEFSRQRGLARDGRCKSFAAGADGTGWGEGVGLVLLERLSDARRNGHQVLAVIRGSALNQDGASNGLTAPNGPSQQRVIHQALTNARLTPDLIDAVEAHGTGTTLGDPIEAQALLATYGQNRTTDQPLWLGSVKSNIGHTQAAAGIAGVIKMVQAIHHGVLPKTLHIDQPTPHVDWESGAVKLLTEQTPWPDTGHPRRAAVSSFGISGTNAHLILEAAPAETPPTETPAEPAPAADGPAPWLLSARTPQALQAQAARLHTHLTRHPHLDTTAVARALATTRTHFNHRAAITHGTPTQRLNALHALTHNQPHPHLTHLTTTDNSSEAKIAFCFSGQGTQHPGMGHDLYTTNPTFAHHLDRICHALDPHLDHPLQHIMWATPNDPLTGLLNTTLYTQPALFALQTALYHLLTDHYGIHPHYHLGHSLGEITAAHTAGILTLTDAAHLITTRAHLMHTLPPTGAMASINLPPEPITHYLNQHHITDVTIAAHNTPTTTVIAGHHTTIHHITTHYQQQRIKTKTLNTTHGYHSPHLDPILDQLTHTTRHLTHHTPHTPLITNHTATTTTHPLPTNHWTTHARQPVHYHQSITHLHHHQGVTTYLEIGPDTTLTTLNNHTLNTHNDTTPPATITHTLNPKHHPTHTLSHAFTTLHNTGTPINWDNALPHTPPTPLPTYPFQHQQYWLNPAITADVTAAGLNATAHPLLGAGVPLPDGGHLFTGRLSLTSHPWLADHAVLETPLLPGTAYIDLALHVGAHVGAGCVRDLTLYEPLAVPKDDAVRVQVTVGAPDDGGTRSVAVHSRRGDDVDGAEWVRHAEGTLAADTQSVPEFPTEWPPPAAVAVEVDDVYARLSDMGLDYGSVFQGLQAAWRGGDEVYAEVGLAHEVGTAGFGVHPALLDSALHVSAIGLSGASEPQPTRLPFSWSGVTLHSTGATALRVRLSRTGEDTLTLTATDPSGKPVVAVEMLTVRPVTADQLAVGDPALRNALWELEWVPAEPAPPPGTPRVAILGTPLPHDPDHPIPTYANLTDLTHALTEQNHPTPDILLTTLPPTDPTNPNPLPDTHHLTQHTLTLTQDFLTNPHLTHTQLTVITHHANTTTHDTHTPNLPHATTWGLLRTAQTEHPHRITLIDLDTPPHTTTLTTTLLHQLTTTHPQTTIRNNTHHTPQLTKTTTQPTTHTPLNPNGTILITGGTGTLGRLIATHLATHHHPQHLLLTSRQGPNAPHTTELTQHLTQLGTKVTITACDVSDPQQLATLLTTIPTEHPLTTVIHTAATTHDATLTTLTPHHLTTTLKPKADAAWHLHTHTQHTPTLTHFILFSSAAGTLGNPGQANYAAANTFLDTLAHHRHTQGLPATSLAWGLWQQTSTITAQLTTQQHQRLTQNGTTPLTTTQALHLLDTTLTTTKPTLLPIQLDPHGLRSAAEVRELPAPLRHLARVPVRRARAGARSVVQRLAGLEPAEQDRLLLDLVCGEIALVLGHSVADTVDTERGLMDMGFDSLTAVELRNRLNAVTGLQLHPTLAFDHPTPAALARHLRTLVVPAAEARSEGDDDEARLRRALARVSAARLREAGLLDVLVRLADGPGETYGAADPEELDRADAIETAGVDDLVRMALLEQDAQEPSAAAAEPGAGR</sequence>
<dbReference type="PANTHER" id="PTHR43775:SF51">
    <property type="entry name" value="INACTIVE PHENOLPHTHIOCEROL SYNTHESIS POLYKETIDE SYNTHASE TYPE I PKS1-RELATED"/>
    <property type="match status" value="1"/>
</dbReference>